<dbReference type="Gramene" id="AET5Gv20978600.4">
    <property type="protein sequence ID" value="AET5Gv20978600.4"/>
    <property type="gene ID" value="AET5Gv20978600"/>
</dbReference>
<comment type="function">
    <text evidence="7">Essential protein required during embryogenesis and all plant development stages, probably through a chromatin-mediated regulation of gene expression.</text>
</comment>
<dbReference type="FunFam" id="3.90.640.10:FF:000026">
    <property type="entry name" value="Actin-related protein 7"/>
    <property type="match status" value="1"/>
</dbReference>
<evidence type="ECO:0000256" key="3">
    <source>
        <dbReference type="ARBA" id="ARBA00022473"/>
    </source>
</evidence>
<dbReference type="AlphaFoldDB" id="A0A453LZF9"/>
<dbReference type="FunFam" id="3.30.420.40:FF:000150">
    <property type="entry name" value="Actin-related protein 7"/>
    <property type="match status" value="1"/>
</dbReference>
<reference evidence="11" key="4">
    <citation type="submission" date="2019-03" db="UniProtKB">
        <authorList>
            <consortium name="EnsemblPlants"/>
        </authorList>
    </citation>
    <scope>IDENTIFICATION</scope>
</reference>
<reference evidence="11" key="3">
    <citation type="journal article" date="2017" name="Nature">
        <title>Genome sequence of the progenitor of the wheat D genome Aegilops tauschii.</title>
        <authorList>
            <person name="Luo M.C."/>
            <person name="Gu Y.Q."/>
            <person name="Puiu D."/>
            <person name="Wang H."/>
            <person name="Twardziok S.O."/>
            <person name="Deal K.R."/>
            <person name="Huo N."/>
            <person name="Zhu T."/>
            <person name="Wang L."/>
            <person name="Wang Y."/>
            <person name="McGuire P.E."/>
            <person name="Liu S."/>
            <person name="Long H."/>
            <person name="Ramasamy R.K."/>
            <person name="Rodriguez J.C."/>
            <person name="Van S.L."/>
            <person name="Yuan L."/>
            <person name="Wang Z."/>
            <person name="Xia Z."/>
            <person name="Xiao L."/>
            <person name="Anderson O.D."/>
            <person name="Ouyang S."/>
            <person name="Liang Y."/>
            <person name="Zimin A.V."/>
            <person name="Pertea G."/>
            <person name="Qi P."/>
            <person name="Bennetzen J.L."/>
            <person name="Dai X."/>
            <person name="Dawson M.W."/>
            <person name="Muller H.G."/>
            <person name="Kugler K."/>
            <person name="Rivarola-Duarte L."/>
            <person name="Spannagl M."/>
            <person name="Mayer K.F.X."/>
            <person name="Lu F.H."/>
            <person name="Bevan M.W."/>
            <person name="Leroy P."/>
            <person name="Li P."/>
            <person name="You F.M."/>
            <person name="Sun Q."/>
            <person name="Liu Z."/>
            <person name="Lyons E."/>
            <person name="Wicker T."/>
            <person name="Salzberg S.L."/>
            <person name="Devos K.M."/>
            <person name="Dvorak J."/>
        </authorList>
    </citation>
    <scope>NUCLEOTIDE SEQUENCE [LARGE SCALE GENOMIC DNA]</scope>
    <source>
        <strain evidence="11">cv. AL8/78</strain>
    </source>
</reference>
<keyword evidence="5" id="KW-0156">Chromatin regulator</keyword>
<dbReference type="PRINTS" id="PR00190">
    <property type="entry name" value="ACTIN"/>
</dbReference>
<evidence type="ECO:0000256" key="9">
    <source>
        <dbReference type="ARBA" id="ARBA00074634"/>
    </source>
</evidence>
<reference evidence="12" key="2">
    <citation type="journal article" date="2017" name="Nat. Plants">
        <title>The Aegilops tauschii genome reveals multiple impacts of transposons.</title>
        <authorList>
            <person name="Zhao G."/>
            <person name="Zou C."/>
            <person name="Li K."/>
            <person name="Wang K."/>
            <person name="Li T."/>
            <person name="Gao L."/>
            <person name="Zhang X."/>
            <person name="Wang H."/>
            <person name="Yang Z."/>
            <person name="Liu X."/>
            <person name="Jiang W."/>
            <person name="Mao L."/>
            <person name="Kong X."/>
            <person name="Jiao Y."/>
            <person name="Jia J."/>
        </authorList>
    </citation>
    <scope>NUCLEOTIDE SEQUENCE [LARGE SCALE GENOMIC DNA]</scope>
    <source>
        <strain evidence="12">cv. AL8/78</strain>
    </source>
</reference>
<evidence type="ECO:0000256" key="7">
    <source>
        <dbReference type="ARBA" id="ARBA00058644"/>
    </source>
</evidence>
<evidence type="ECO:0000256" key="6">
    <source>
        <dbReference type="ARBA" id="ARBA00023242"/>
    </source>
</evidence>
<dbReference type="Pfam" id="PF00022">
    <property type="entry name" value="Actin"/>
    <property type="match status" value="2"/>
</dbReference>
<sequence>VTLGIRNRRLGARQSLAPPRGRSKIFFLLPLSPAKSSKTDPSLSREAQKFQKSSPLAANPSARPSPRCRRGAGVSRPHPPPAMEAVVVDAGSKLLKAGIALPDQAPGLVMPSKMKTEVEENEVADGAAAVVEEVVQPVVRGFVKDWDAMEDLLTYVLYRNIGWEMGDEGQILFTQPLFTPKALREQLVQLMFEKFNVSGFYDSEQAVLSLYAVGRISGCTVDIGHGKIDIAPVCEGAVQHVASKRFEIGGTDLTNLFAQELKKSNPSVNIDISDVERLKEQYACCTEDQSAFEAIASTCQPETHTLPDGQVITIEKERYIVGEALFQPSILGLEDYGIVHQLITSVSNVASEYQKQLLENTMLCGGTVSMTGFEDRFQREANLSASAIRPTLVKVPPSSPLPKLWRTC</sequence>
<evidence type="ECO:0000256" key="2">
    <source>
        <dbReference type="ARBA" id="ARBA00004496"/>
    </source>
</evidence>
<proteinExistence type="inferred from homology"/>
<protein>
    <recommendedName>
        <fullName evidence="9">Actin-related protein 7</fullName>
    </recommendedName>
</protein>
<evidence type="ECO:0000256" key="1">
    <source>
        <dbReference type="ARBA" id="ARBA00004123"/>
    </source>
</evidence>
<dbReference type="GO" id="GO:0005634">
    <property type="term" value="C:nucleus"/>
    <property type="evidence" value="ECO:0007669"/>
    <property type="project" value="UniProtKB-SubCell"/>
</dbReference>
<evidence type="ECO:0000256" key="8">
    <source>
        <dbReference type="ARBA" id="ARBA00061435"/>
    </source>
</evidence>
<keyword evidence="4" id="KW-0963">Cytoplasm</keyword>
<feature type="region of interest" description="Disordered" evidence="10">
    <location>
        <begin position="33"/>
        <end position="82"/>
    </location>
</feature>
<reference evidence="12" key="1">
    <citation type="journal article" date="2014" name="Science">
        <title>Ancient hybridizations among the ancestral genomes of bread wheat.</title>
        <authorList>
            <consortium name="International Wheat Genome Sequencing Consortium,"/>
            <person name="Marcussen T."/>
            <person name="Sandve S.R."/>
            <person name="Heier L."/>
            <person name="Spannagl M."/>
            <person name="Pfeifer M."/>
            <person name="Jakobsen K.S."/>
            <person name="Wulff B.B."/>
            <person name="Steuernagel B."/>
            <person name="Mayer K.F."/>
            <person name="Olsen O.A."/>
        </authorList>
    </citation>
    <scope>NUCLEOTIDE SEQUENCE [LARGE SCALE GENOMIC DNA]</scope>
    <source>
        <strain evidence="12">cv. AL8/78</strain>
    </source>
</reference>
<dbReference type="Gene3D" id="3.90.640.10">
    <property type="entry name" value="Actin, Chain A, domain 4"/>
    <property type="match status" value="1"/>
</dbReference>
<dbReference type="SUPFAM" id="SSF53067">
    <property type="entry name" value="Actin-like ATPase domain"/>
    <property type="match status" value="2"/>
</dbReference>
<keyword evidence="12" id="KW-1185">Reference proteome</keyword>
<evidence type="ECO:0000256" key="10">
    <source>
        <dbReference type="SAM" id="MobiDB-lite"/>
    </source>
</evidence>
<dbReference type="PANTHER" id="PTHR11937">
    <property type="entry name" value="ACTIN"/>
    <property type="match status" value="1"/>
</dbReference>
<dbReference type="InterPro" id="IPR043129">
    <property type="entry name" value="ATPase_NBD"/>
</dbReference>
<evidence type="ECO:0000313" key="11">
    <source>
        <dbReference type="EnsemblPlants" id="AET5Gv20978600.4"/>
    </source>
</evidence>
<dbReference type="STRING" id="200361.A0A453LZF9"/>
<keyword evidence="6" id="KW-0539">Nucleus</keyword>
<accession>A0A453LZF9</accession>
<evidence type="ECO:0000256" key="4">
    <source>
        <dbReference type="ARBA" id="ARBA00022490"/>
    </source>
</evidence>
<comment type="subcellular location">
    <subcellularLocation>
        <location evidence="2">Cytoplasm</location>
    </subcellularLocation>
    <subcellularLocation>
        <location evidence="1">Nucleus</location>
    </subcellularLocation>
</comment>
<keyword evidence="3" id="KW-0217">Developmental protein</keyword>
<reference evidence="11" key="5">
    <citation type="journal article" date="2021" name="G3 (Bethesda)">
        <title>Aegilops tauschii genome assembly Aet v5.0 features greater sequence contiguity and improved annotation.</title>
        <authorList>
            <person name="Wang L."/>
            <person name="Zhu T."/>
            <person name="Rodriguez J.C."/>
            <person name="Deal K.R."/>
            <person name="Dubcovsky J."/>
            <person name="McGuire P.E."/>
            <person name="Lux T."/>
            <person name="Spannagl M."/>
            <person name="Mayer K.F.X."/>
            <person name="Baldrich P."/>
            <person name="Meyers B.C."/>
            <person name="Huo N."/>
            <person name="Gu Y.Q."/>
            <person name="Zhou H."/>
            <person name="Devos K.M."/>
            <person name="Bennetzen J.L."/>
            <person name="Unver T."/>
            <person name="Budak H."/>
            <person name="Gulick P.J."/>
            <person name="Galiba G."/>
            <person name="Kalapos B."/>
            <person name="Nelson D.R."/>
            <person name="Li P."/>
            <person name="You F.M."/>
            <person name="Luo M.C."/>
            <person name="Dvorak J."/>
        </authorList>
    </citation>
    <scope>NUCLEOTIDE SEQUENCE [LARGE SCALE GENOMIC DNA]</scope>
    <source>
        <strain evidence="11">cv. AL8/78</strain>
    </source>
</reference>
<dbReference type="SMART" id="SM00268">
    <property type="entry name" value="ACTIN"/>
    <property type="match status" value="1"/>
</dbReference>
<organism evidence="11 12">
    <name type="scientific">Aegilops tauschii subsp. strangulata</name>
    <name type="common">Goatgrass</name>
    <dbReference type="NCBI Taxonomy" id="200361"/>
    <lineage>
        <taxon>Eukaryota</taxon>
        <taxon>Viridiplantae</taxon>
        <taxon>Streptophyta</taxon>
        <taxon>Embryophyta</taxon>
        <taxon>Tracheophyta</taxon>
        <taxon>Spermatophyta</taxon>
        <taxon>Magnoliopsida</taxon>
        <taxon>Liliopsida</taxon>
        <taxon>Poales</taxon>
        <taxon>Poaceae</taxon>
        <taxon>BOP clade</taxon>
        <taxon>Pooideae</taxon>
        <taxon>Triticodae</taxon>
        <taxon>Triticeae</taxon>
        <taxon>Triticinae</taxon>
        <taxon>Aegilops</taxon>
    </lineage>
</organism>
<dbReference type="CDD" id="cd10209">
    <property type="entry name" value="ASKHA_NBD_AtARP7-like"/>
    <property type="match status" value="1"/>
</dbReference>
<dbReference type="InterPro" id="IPR004000">
    <property type="entry name" value="Actin"/>
</dbReference>
<comment type="similarity">
    <text evidence="8">Belongs to the actin family. Plant ARP7 subfamily.</text>
</comment>
<dbReference type="Proteomes" id="UP000015105">
    <property type="component" value="Chromosome 5D"/>
</dbReference>
<name>A0A453LZF9_AEGTS</name>
<dbReference type="EnsemblPlants" id="AET5Gv20978600.4">
    <property type="protein sequence ID" value="AET5Gv20978600.4"/>
    <property type="gene ID" value="AET5Gv20978600"/>
</dbReference>
<dbReference type="GO" id="GO:0005737">
    <property type="term" value="C:cytoplasm"/>
    <property type="evidence" value="ECO:0007669"/>
    <property type="project" value="UniProtKB-SubCell"/>
</dbReference>
<evidence type="ECO:0000256" key="5">
    <source>
        <dbReference type="ARBA" id="ARBA00022853"/>
    </source>
</evidence>
<dbReference type="GO" id="GO:0006325">
    <property type="term" value="P:chromatin organization"/>
    <property type="evidence" value="ECO:0007669"/>
    <property type="project" value="UniProtKB-KW"/>
</dbReference>
<dbReference type="Gene3D" id="3.30.420.40">
    <property type="match status" value="2"/>
</dbReference>
<evidence type="ECO:0000313" key="12">
    <source>
        <dbReference type="Proteomes" id="UP000015105"/>
    </source>
</evidence>